<protein>
    <submittedName>
        <fullName evidence="1">OsmC family protein</fullName>
    </submittedName>
</protein>
<keyword evidence="2" id="KW-1185">Reference proteome</keyword>
<dbReference type="SUPFAM" id="SSF82784">
    <property type="entry name" value="OsmC-like"/>
    <property type="match status" value="1"/>
</dbReference>
<evidence type="ECO:0000313" key="1">
    <source>
        <dbReference type="EMBL" id="QKI89980.1"/>
    </source>
</evidence>
<gene>
    <name evidence="1" type="ORF">HQN79_10560</name>
</gene>
<evidence type="ECO:0000313" key="2">
    <source>
        <dbReference type="Proteomes" id="UP000504724"/>
    </source>
</evidence>
<dbReference type="InterPro" id="IPR036102">
    <property type="entry name" value="OsmC/Ohrsf"/>
</dbReference>
<dbReference type="Pfam" id="PF02566">
    <property type="entry name" value="OsmC"/>
    <property type="match status" value="1"/>
</dbReference>
<organism evidence="1 2">
    <name type="scientific">Thiomicrorhabdus xiamenensis</name>
    <dbReference type="NCBI Taxonomy" id="2739063"/>
    <lineage>
        <taxon>Bacteria</taxon>
        <taxon>Pseudomonadati</taxon>
        <taxon>Pseudomonadota</taxon>
        <taxon>Gammaproteobacteria</taxon>
        <taxon>Thiotrichales</taxon>
        <taxon>Piscirickettsiaceae</taxon>
        <taxon>Thiomicrorhabdus</taxon>
    </lineage>
</organism>
<proteinExistence type="predicted"/>
<dbReference type="PANTHER" id="PTHR34352">
    <property type="entry name" value="PROTEIN YHFA"/>
    <property type="match status" value="1"/>
</dbReference>
<dbReference type="Gene3D" id="3.30.300.20">
    <property type="match status" value="1"/>
</dbReference>
<name>A0A7D4SIT0_9GAMM</name>
<dbReference type="AlphaFoldDB" id="A0A7D4SIT0"/>
<dbReference type="PANTHER" id="PTHR34352:SF1">
    <property type="entry name" value="PROTEIN YHFA"/>
    <property type="match status" value="1"/>
</dbReference>
<accession>A0A7D4SIT0</accession>
<dbReference type="KEGG" id="txa:HQN79_10560"/>
<dbReference type="EMBL" id="CP054020">
    <property type="protein sequence ID" value="QKI89980.1"/>
    <property type="molecule type" value="Genomic_DNA"/>
</dbReference>
<dbReference type="NCBIfam" id="NF008009">
    <property type="entry name" value="PRK10738.1"/>
    <property type="match status" value="1"/>
</dbReference>
<sequence length="139" mass="15329">MTTIVKWQGSGMAFDATASTGHTVRMDAAPEVGGENTGPRPMEMVLMGLGGCTGIDVVMMLQKMSQDIKDVQIEIESERSSEIPKVFTKIHVHFKVYGSELNDKKVKRAVDLSAEKYCSVSKMLEATVEMSHDFEIIEV</sequence>
<dbReference type="Proteomes" id="UP000504724">
    <property type="component" value="Chromosome"/>
</dbReference>
<reference evidence="1 2" key="1">
    <citation type="submission" date="2020-05" db="EMBL/GenBank/DDBJ databases">
        <title>Thiomicrorhabdus sediminis sp.nov. and Thiomicrorhabdus xiamenensis sp.nov., novel sulfur-oxidizing bacteria isolated from coastal sediment.</title>
        <authorList>
            <person name="Liu X."/>
        </authorList>
    </citation>
    <scope>NUCLEOTIDE SEQUENCE [LARGE SCALE GENOMIC DNA]</scope>
    <source>
        <strain evidence="1 2">G2</strain>
    </source>
</reference>
<dbReference type="RefSeq" id="WP_173286317.1">
    <property type="nucleotide sequence ID" value="NZ_CP054020.1"/>
</dbReference>
<dbReference type="InterPro" id="IPR003718">
    <property type="entry name" value="OsmC/Ohr_fam"/>
</dbReference>
<dbReference type="InterPro" id="IPR015946">
    <property type="entry name" value="KH_dom-like_a/b"/>
</dbReference>